<sequence length="119" mass="12985">MGDQRSVQPVLLLLLLLLLLARLSQLWAFPFSPSLDLDVTPRTTVFSKGLLGSARFTGSSQNYSTLLLEEEAGLLYVGGRGALHALNTSNISTPANLTIDWDASPEQKKQCLNKGRDNQ</sequence>
<comment type="caution">
    <text evidence="5">The sequence shown here is derived from an EMBL/GenBank/DDBJ whole genome shotgun (WGS) entry which is preliminary data.</text>
</comment>
<evidence type="ECO:0000259" key="4">
    <source>
        <dbReference type="PROSITE" id="PS51004"/>
    </source>
</evidence>
<dbReference type="InterPro" id="IPR015943">
    <property type="entry name" value="WD40/YVTN_repeat-like_dom_sf"/>
</dbReference>
<dbReference type="PANTHER" id="PTHR11036">
    <property type="entry name" value="SEMAPHORIN"/>
    <property type="match status" value="1"/>
</dbReference>
<dbReference type="GO" id="GO:0007411">
    <property type="term" value="P:axon guidance"/>
    <property type="evidence" value="ECO:0007669"/>
    <property type="project" value="TreeGrafter"/>
</dbReference>
<dbReference type="PROSITE" id="PS51004">
    <property type="entry name" value="SEMA"/>
    <property type="match status" value="1"/>
</dbReference>
<keyword evidence="1" id="KW-0325">Glycoprotein</keyword>
<dbReference type="InterPro" id="IPR001627">
    <property type="entry name" value="Semap_dom"/>
</dbReference>
<dbReference type="Gene3D" id="2.130.10.10">
    <property type="entry name" value="YVTN repeat-like/Quinoprotein amine dehydrogenase"/>
    <property type="match status" value="1"/>
</dbReference>
<name>A0AAD3MTT9_LATJO</name>
<feature type="non-terminal residue" evidence="5">
    <location>
        <position position="1"/>
    </location>
</feature>
<feature type="chain" id="PRO_5042289622" evidence="3">
    <location>
        <begin position="29"/>
        <end position="119"/>
    </location>
</feature>
<dbReference type="GO" id="GO:0005886">
    <property type="term" value="C:plasma membrane"/>
    <property type="evidence" value="ECO:0007669"/>
    <property type="project" value="TreeGrafter"/>
</dbReference>
<evidence type="ECO:0000313" key="6">
    <source>
        <dbReference type="Proteomes" id="UP001279410"/>
    </source>
</evidence>
<dbReference type="InterPro" id="IPR036352">
    <property type="entry name" value="Semap_dom_sf"/>
</dbReference>
<keyword evidence="6" id="KW-1185">Reference proteome</keyword>
<dbReference type="SUPFAM" id="SSF101912">
    <property type="entry name" value="Sema domain"/>
    <property type="match status" value="1"/>
</dbReference>
<gene>
    <name evidence="5" type="ORF">AKAME5_001203900</name>
</gene>
<dbReference type="InterPro" id="IPR027231">
    <property type="entry name" value="Semaphorin"/>
</dbReference>
<evidence type="ECO:0000256" key="2">
    <source>
        <dbReference type="PROSITE-ProRule" id="PRU00352"/>
    </source>
</evidence>
<dbReference type="EMBL" id="BRZM01000039">
    <property type="protein sequence ID" value="GLD60098.1"/>
    <property type="molecule type" value="Genomic_DNA"/>
</dbReference>
<dbReference type="GO" id="GO:0030215">
    <property type="term" value="F:semaphorin receptor binding"/>
    <property type="evidence" value="ECO:0007669"/>
    <property type="project" value="InterPro"/>
</dbReference>
<evidence type="ECO:0000256" key="1">
    <source>
        <dbReference type="ARBA" id="ARBA00023180"/>
    </source>
</evidence>
<dbReference type="GO" id="GO:0001755">
    <property type="term" value="P:neural crest cell migration"/>
    <property type="evidence" value="ECO:0007669"/>
    <property type="project" value="TreeGrafter"/>
</dbReference>
<feature type="domain" description="Sema" evidence="4">
    <location>
        <begin position="42"/>
        <end position="119"/>
    </location>
</feature>
<dbReference type="Proteomes" id="UP001279410">
    <property type="component" value="Unassembled WGS sequence"/>
</dbReference>
<dbReference type="GO" id="GO:0071526">
    <property type="term" value="P:semaphorin-plexin signaling pathway"/>
    <property type="evidence" value="ECO:0007669"/>
    <property type="project" value="TreeGrafter"/>
</dbReference>
<evidence type="ECO:0000313" key="5">
    <source>
        <dbReference type="EMBL" id="GLD60098.1"/>
    </source>
</evidence>
<dbReference type="GO" id="GO:0030335">
    <property type="term" value="P:positive regulation of cell migration"/>
    <property type="evidence" value="ECO:0007669"/>
    <property type="project" value="TreeGrafter"/>
</dbReference>
<reference evidence="5" key="1">
    <citation type="submission" date="2022-08" db="EMBL/GenBank/DDBJ databases">
        <title>Genome sequencing of akame (Lates japonicus).</title>
        <authorList>
            <person name="Hashiguchi Y."/>
            <person name="Takahashi H."/>
        </authorList>
    </citation>
    <scope>NUCLEOTIDE SEQUENCE</scope>
    <source>
        <strain evidence="5">Kochi</strain>
    </source>
</reference>
<dbReference type="AlphaFoldDB" id="A0AAD3MTT9"/>
<protein>
    <submittedName>
        <fullName evidence="5">Semaphorin-4G-like protein</fullName>
    </submittedName>
</protein>
<dbReference type="PANTHER" id="PTHR11036:SF17">
    <property type="entry name" value="SEMAPHORIN-4G"/>
    <property type="match status" value="1"/>
</dbReference>
<accession>A0AAD3MTT9</accession>
<keyword evidence="3" id="KW-0732">Signal</keyword>
<dbReference type="GO" id="GO:0045499">
    <property type="term" value="F:chemorepellent activity"/>
    <property type="evidence" value="ECO:0007669"/>
    <property type="project" value="TreeGrafter"/>
</dbReference>
<organism evidence="5 6">
    <name type="scientific">Lates japonicus</name>
    <name type="common">Japanese lates</name>
    <dbReference type="NCBI Taxonomy" id="270547"/>
    <lineage>
        <taxon>Eukaryota</taxon>
        <taxon>Metazoa</taxon>
        <taxon>Chordata</taxon>
        <taxon>Craniata</taxon>
        <taxon>Vertebrata</taxon>
        <taxon>Euteleostomi</taxon>
        <taxon>Actinopterygii</taxon>
        <taxon>Neopterygii</taxon>
        <taxon>Teleostei</taxon>
        <taxon>Neoteleostei</taxon>
        <taxon>Acanthomorphata</taxon>
        <taxon>Carangaria</taxon>
        <taxon>Carangaria incertae sedis</taxon>
        <taxon>Centropomidae</taxon>
        <taxon>Lates</taxon>
    </lineage>
</organism>
<comment type="caution">
    <text evidence="2">Lacks conserved residue(s) required for the propagation of feature annotation.</text>
</comment>
<proteinExistence type="predicted"/>
<feature type="signal peptide" evidence="3">
    <location>
        <begin position="1"/>
        <end position="28"/>
    </location>
</feature>
<evidence type="ECO:0000256" key="3">
    <source>
        <dbReference type="SAM" id="SignalP"/>
    </source>
</evidence>